<dbReference type="EMBL" id="VIWT01000002">
    <property type="protein sequence ID" value="TWF91439.1"/>
    <property type="molecule type" value="Genomic_DNA"/>
</dbReference>
<dbReference type="PANTHER" id="PTHR43362:SF1">
    <property type="entry name" value="MANNITOL DEHYDROGENASE 2-RELATED"/>
    <property type="match status" value="1"/>
</dbReference>
<keyword evidence="1" id="KW-0560">Oxidoreductase</keyword>
<dbReference type="InterPro" id="IPR008927">
    <property type="entry name" value="6-PGluconate_DH-like_C_sf"/>
</dbReference>
<dbReference type="Gene3D" id="1.10.1040.10">
    <property type="entry name" value="N-(1-d-carboxylethyl)-l-norvaline Dehydrogenase, domain 2"/>
    <property type="match status" value="1"/>
</dbReference>
<comment type="catalytic activity">
    <reaction evidence="2">
        <text>D-mannitol 1-phosphate + NAD(+) = beta-D-fructose 6-phosphate + NADH + H(+)</text>
        <dbReference type="Rhea" id="RHEA:19661"/>
        <dbReference type="ChEBI" id="CHEBI:15378"/>
        <dbReference type="ChEBI" id="CHEBI:57540"/>
        <dbReference type="ChEBI" id="CHEBI:57634"/>
        <dbReference type="ChEBI" id="CHEBI:57945"/>
        <dbReference type="ChEBI" id="CHEBI:61381"/>
        <dbReference type="EC" id="1.1.1.17"/>
    </reaction>
</comment>
<dbReference type="Proteomes" id="UP000317940">
    <property type="component" value="Unassembled WGS sequence"/>
</dbReference>
<dbReference type="InterPro" id="IPR013118">
    <property type="entry name" value="Mannitol_DH_C"/>
</dbReference>
<dbReference type="Pfam" id="PF01232">
    <property type="entry name" value="Mannitol_dh"/>
    <property type="match status" value="1"/>
</dbReference>
<dbReference type="SUPFAM" id="SSF48179">
    <property type="entry name" value="6-phosphogluconate dehydrogenase C-terminal domain-like"/>
    <property type="match status" value="1"/>
</dbReference>
<dbReference type="InterPro" id="IPR013328">
    <property type="entry name" value="6PGD_dom2"/>
</dbReference>
<gene>
    <name evidence="5" type="ORF">FHX73_12554</name>
</gene>
<dbReference type="PANTHER" id="PTHR43362">
    <property type="entry name" value="MANNITOL DEHYDROGENASE DSF1-RELATED"/>
    <property type="match status" value="1"/>
</dbReference>
<evidence type="ECO:0000256" key="2">
    <source>
        <dbReference type="ARBA" id="ARBA00048615"/>
    </source>
</evidence>
<proteinExistence type="predicted"/>
<evidence type="ECO:0000256" key="1">
    <source>
        <dbReference type="ARBA" id="ARBA00023002"/>
    </source>
</evidence>
<dbReference type="PRINTS" id="PR00084">
    <property type="entry name" value="MTLDHDRGNASE"/>
</dbReference>
<evidence type="ECO:0000259" key="4">
    <source>
        <dbReference type="Pfam" id="PF08125"/>
    </source>
</evidence>
<feature type="domain" description="Mannitol dehydrogenase C-terminal" evidence="4">
    <location>
        <begin position="280"/>
        <end position="455"/>
    </location>
</feature>
<dbReference type="InterPro" id="IPR013131">
    <property type="entry name" value="Mannitol_DH_N"/>
</dbReference>
<dbReference type="InterPro" id="IPR050988">
    <property type="entry name" value="Mannitol_DH/Oxidoreductase"/>
</dbReference>
<comment type="caution">
    <text evidence="5">The sequence shown here is derived from an EMBL/GenBank/DDBJ whole genome shotgun (WGS) entry which is preliminary data.</text>
</comment>
<dbReference type="InterPro" id="IPR036291">
    <property type="entry name" value="NAD(P)-bd_dom_sf"/>
</dbReference>
<dbReference type="Gene3D" id="3.40.50.720">
    <property type="entry name" value="NAD(P)-binding Rossmann-like Domain"/>
    <property type="match status" value="1"/>
</dbReference>
<evidence type="ECO:0000313" key="6">
    <source>
        <dbReference type="Proteomes" id="UP000317940"/>
    </source>
</evidence>
<evidence type="ECO:0000259" key="3">
    <source>
        <dbReference type="Pfam" id="PF01232"/>
    </source>
</evidence>
<sequence>MSKAVSNSLSRAAGDGRPAAPVRMLHLGLGNFFRAHQAWYTDRARDADQWGIAAFTGRRPDLADALSGQDGLYTLVTRSADGDRFDTISSVSAAHPGSDHEAWLGYWRLPELAVVTLTVTEAGYTRGTDGGLDTDRPDVRADLAALRSAPSAPVRTAPARLLAGLAARRACGGGPVAIVPCDNLPGNGSVVERVLRELARHTSRPELIEAVDAGASFVTTMVDRITPAGTDQDRADTAAATGRPDTAPVVTEPFSEWVLSGDFPAGRPCWQDARARFVDDVTPYEERKLWLLNGAHSLLAYTGALRGRVTVADAVADPVCRGWLVDWWQEASRHLSLPAIELAGYQAALLERFSNPRIRHALSQIAADGSQKLPVRVLPVLRRERARGEVPQGAARILAAWVCHLRGLGTPVQDAAAARVLPLAQGPLPEAVRAVLAFLDPELAHDQALVDAVLAHAEAVAT</sequence>
<keyword evidence="6" id="KW-1185">Reference proteome</keyword>
<dbReference type="SUPFAM" id="SSF51735">
    <property type="entry name" value="NAD(P)-binding Rossmann-fold domains"/>
    <property type="match status" value="1"/>
</dbReference>
<reference evidence="5 6" key="1">
    <citation type="submission" date="2019-06" db="EMBL/GenBank/DDBJ databases">
        <title>Sequencing the genomes of 1000 actinobacteria strains.</title>
        <authorList>
            <person name="Klenk H.-P."/>
        </authorList>
    </citation>
    <scope>NUCLEOTIDE SEQUENCE [LARGE SCALE GENOMIC DNA]</scope>
    <source>
        <strain evidence="5 6">DSM 44826</strain>
    </source>
</reference>
<evidence type="ECO:0000313" key="5">
    <source>
        <dbReference type="EMBL" id="TWF91439.1"/>
    </source>
</evidence>
<organism evidence="5 6">
    <name type="scientific">Kitasatospora viridis</name>
    <dbReference type="NCBI Taxonomy" id="281105"/>
    <lineage>
        <taxon>Bacteria</taxon>
        <taxon>Bacillati</taxon>
        <taxon>Actinomycetota</taxon>
        <taxon>Actinomycetes</taxon>
        <taxon>Kitasatosporales</taxon>
        <taxon>Streptomycetaceae</taxon>
        <taxon>Kitasatospora</taxon>
    </lineage>
</organism>
<name>A0A561TWG0_9ACTN</name>
<dbReference type="InterPro" id="IPR000669">
    <property type="entry name" value="Mannitol_DH"/>
</dbReference>
<feature type="domain" description="Mannitol dehydrogenase N-terminal" evidence="3">
    <location>
        <begin position="23"/>
        <end position="271"/>
    </location>
</feature>
<protein>
    <submittedName>
        <fullName evidence="5">Fructuronate reductase</fullName>
    </submittedName>
</protein>
<dbReference type="AlphaFoldDB" id="A0A561TWG0"/>
<dbReference type="GO" id="GO:0008926">
    <property type="term" value="F:mannitol-1-phosphate 5-dehydrogenase activity"/>
    <property type="evidence" value="ECO:0007669"/>
    <property type="project" value="UniProtKB-EC"/>
</dbReference>
<accession>A0A561TWG0</accession>
<dbReference type="Pfam" id="PF08125">
    <property type="entry name" value="Mannitol_dh_C"/>
    <property type="match status" value="1"/>
</dbReference>